<dbReference type="InterPro" id="IPR004341">
    <property type="entry name" value="CAT_RNA-bd_dom"/>
</dbReference>
<dbReference type="RefSeq" id="WP_056969950.1">
    <property type="nucleotide sequence ID" value="NZ_CP044496.1"/>
</dbReference>
<organism evidence="3 4">
    <name type="scientific">Lactobacillus acetotolerans</name>
    <dbReference type="NCBI Taxonomy" id="1600"/>
    <lineage>
        <taxon>Bacteria</taxon>
        <taxon>Bacillati</taxon>
        <taxon>Bacillota</taxon>
        <taxon>Bacilli</taxon>
        <taxon>Lactobacillales</taxon>
        <taxon>Lactobacillaceae</taxon>
        <taxon>Lactobacillus</taxon>
    </lineage>
</organism>
<dbReference type="InterPro" id="IPR011608">
    <property type="entry name" value="PRD"/>
</dbReference>
<keyword evidence="1" id="KW-0677">Repeat</keyword>
<dbReference type="InterPro" id="IPR036650">
    <property type="entry name" value="CAT_RNA-bd_dom_sf"/>
</dbReference>
<feature type="domain" description="PRD" evidence="2">
    <location>
        <begin position="170"/>
        <end position="283"/>
    </location>
</feature>
<gene>
    <name evidence="3" type="ORF">LA749_04190</name>
</gene>
<dbReference type="Pfam" id="PF03123">
    <property type="entry name" value="CAT_RBD"/>
    <property type="match status" value="1"/>
</dbReference>
<evidence type="ECO:0000256" key="1">
    <source>
        <dbReference type="ARBA" id="ARBA00022737"/>
    </source>
</evidence>
<dbReference type="Pfam" id="PF00874">
    <property type="entry name" value="PRD"/>
    <property type="match status" value="2"/>
</dbReference>
<proteinExistence type="predicted"/>
<protein>
    <submittedName>
        <fullName evidence="3">PRD domain-containing protein</fullName>
    </submittedName>
</protein>
<reference evidence="3 4" key="1">
    <citation type="submission" date="2019-09" db="EMBL/GenBank/DDBJ databases">
        <title>Genome sequencing of Lactobacillus acetotolerans.</title>
        <authorList>
            <person name="Kim K."/>
        </authorList>
    </citation>
    <scope>NUCLEOTIDE SEQUENCE [LARGE SCALE GENOMIC DNA]</scope>
    <source>
        <strain evidence="3 4">LA749</strain>
    </source>
</reference>
<dbReference type="Proteomes" id="UP000325393">
    <property type="component" value="Chromosome"/>
</dbReference>
<dbReference type="AlphaFoldDB" id="A0A5P5ZIC3"/>
<dbReference type="InterPro" id="IPR050661">
    <property type="entry name" value="BglG_antiterminators"/>
</dbReference>
<dbReference type="PANTHER" id="PTHR30185:SF15">
    <property type="entry name" value="CRYPTIC BETA-GLUCOSIDE BGL OPERON ANTITERMINATOR"/>
    <property type="match status" value="1"/>
</dbReference>
<name>A0A5P5ZIC3_9LACO</name>
<dbReference type="SUPFAM" id="SSF50151">
    <property type="entry name" value="SacY-like RNA-binding domain"/>
    <property type="match status" value="1"/>
</dbReference>
<dbReference type="Gene3D" id="1.10.1790.10">
    <property type="entry name" value="PRD domain"/>
    <property type="match status" value="2"/>
</dbReference>
<evidence type="ECO:0000259" key="2">
    <source>
        <dbReference type="PROSITE" id="PS51372"/>
    </source>
</evidence>
<dbReference type="PANTHER" id="PTHR30185">
    <property type="entry name" value="CRYPTIC BETA-GLUCOSIDE BGL OPERON ANTITERMINATOR"/>
    <property type="match status" value="1"/>
</dbReference>
<dbReference type="EMBL" id="CP044496">
    <property type="protein sequence ID" value="QFG51234.1"/>
    <property type="molecule type" value="Genomic_DNA"/>
</dbReference>
<evidence type="ECO:0000313" key="3">
    <source>
        <dbReference type="EMBL" id="QFG51234.1"/>
    </source>
</evidence>
<dbReference type="GO" id="GO:0006355">
    <property type="term" value="P:regulation of DNA-templated transcription"/>
    <property type="evidence" value="ECO:0007669"/>
    <property type="project" value="InterPro"/>
</dbReference>
<feature type="domain" description="PRD" evidence="2">
    <location>
        <begin position="64"/>
        <end position="169"/>
    </location>
</feature>
<dbReference type="Gene3D" id="2.30.24.10">
    <property type="entry name" value="CAT RNA-binding domain"/>
    <property type="match status" value="1"/>
</dbReference>
<dbReference type="InterPro" id="IPR036634">
    <property type="entry name" value="PRD_sf"/>
</dbReference>
<dbReference type="NCBIfam" id="NF046042">
    <property type="entry name" value="LicT"/>
    <property type="match status" value="1"/>
</dbReference>
<dbReference type="SMART" id="SM01061">
    <property type="entry name" value="CAT_RBD"/>
    <property type="match status" value="1"/>
</dbReference>
<dbReference type="GeneID" id="78212181"/>
<sequence length="283" mass="33618">MQVKRIFNNNIILANDVDHEVVIMGRGIGFQKHPKDQVDEKKIEKIYAPQSKSWLKNFMLLMNDIDPIYFELTDKIISLAMKDLHTKFNEYLLISLTDHIHFAVYRHQHKMDIKNEILWEIKRIYKDEFKVALKAVSLINKQFNIKLPEDEAGFIAIKFVENRLDNPARKNTEQITDLINGILNIIKYQFRITLDLDDINYRRLVTHLEYFAQRIYSSEEKNSSNETDIFLYQHVIKKYPASFECVKKIVTFVESETNKKVSLNEQAYLTIHIQRILNEISHR</sequence>
<accession>A0A5P5ZIC3</accession>
<dbReference type="PROSITE" id="PS51372">
    <property type="entry name" value="PRD_2"/>
    <property type="match status" value="2"/>
</dbReference>
<evidence type="ECO:0000313" key="4">
    <source>
        <dbReference type="Proteomes" id="UP000325393"/>
    </source>
</evidence>
<dbReference type="GO" id="GO:0003723">
    <property type="term" value="F:RNA binding"/>
    <property type="evidence" value="ECO:0007669"/>
    <property type="project" value="InterPro"/>
</dbReference>
<dbReference type="SUPFAM" id="SSF63520">
    <property type="entry name" value="PTS-regulatory domain, PRD"/>
    <property type="match status" value="2"/>
</dbReference>